<gene>
    <name evidence="2" type="ORF">PISMIDRAFT_9867</name>
</gene>
<dbReference type="Proteomes" id="UP000054018">
    <property type="component" value="Unassembled WGS sequence"/>
</dbReference>
<dbReference type="AlphaFoldDB" id="A0A0C9Z768"/>
<sequence length="120" mass="13426">MYARHSKLDKSAQYLEGPTWELQGNVDLTIKHNIVESSSDSENEESNGRDQQPTFDTDFCDQYDHVASLHLKDETTTLENALHDLMHLCSAVAQHIVFSSNNLNLVFSGSGPIEPDSSPY</sequence>
<dbReference type="EMBL" id="KN833711">
    <property type="protein sequence ID" value="KIK25091.1"/>
    <property type="molecule type" value="Genomic_DNA"/>
</dbReference>
<organism evidence="2 3">
    <name type="scientific">Pisolithus microcarpus 441</name>
    <dbReference type="NCBI Taxonomy" id="765257"/>
    <lineage>
        <taxon>Eukaryota</taxon>
        <taxon>Fungi</taxon>
        <taxon>Dikarya</taxon>
        <taxon>Basidiomycota</taxon>
        <taxon>Agaricomycotina</taxon>
        <taxon>Agaricomycetes</taxon>
        <taxon>Agaricomycetidae</taxon>
        <taxon>Boletales</taxon>
        <taxon>Sclerodermatineae</taxon>
        <taxon>Pisolithaceae</taxon>
        <taxon>Pisolithus</taxon>
    </lineage>
</organism>
<reference evidence="3" key="2">
    <citation type="submission" date="2015-01" db="EMBL/GenBank/DDBJ databases">
        <title>Evolutionary Origins and Diversification of the Mycorrhizal Mutualists.</title>
        <authorList>
            <consortium name="DOE Joint Genome Institute"/>
            <consortium name="Mycorrhizal Genomics Consortium"/>
            <person name="Kohler A."/>
            <person name="Kuo A."/>
            <person name="Nagy L.G."/>
            <person name="Floudas D."/>
            <person name="Copeland A."/>
            <person name="Barry K.W."/>
            <person name="Cichocki N."/>
            <person name="Veneault-Fourrey C."/>
            <person name="LaButti K."/>
            <person name="Lindquist E.A."/>
            <person name="Lipzen A."/>
            <person name="Lundell T."/>
            <person name="Morin E."/>
            <person name="Murat C."/>
            <person name="Riley R."/>
            <person name="Ohm R."/>
            <person name="Sun H."/>
            <person name="Tunlid A."/>
            <person name="Henrissat B."/>
            <person name="Grigoriev I.V."/>
            <person name="Hibbett D.S."/>
            <person name="Martin F."/>
        </authorList>
    </citation>
    <scope>NUCLEOTIDE SEQUENCE [LARGE SCALE GENOMIC DNA]</scope>
    <source>
        <strain evidence="3">441</strain>
    </source>
</reference>
<keyword evidence="3" id="KW-1185">Reference proteome</keyword>
<evidence type="ECO:0000313" key="2">
    <source>
        <dbReference type="EMBL" id="KIK25091.1"/>
    </source>
</evidence>
<dbReference type="HOGENOM" id="CLU_2185022_0_0_1"/>
<proteinExistence type="predicted"/>
<accession>A0A0C9Z768</accession>
<evidence type="ECO:0000313" key="3">
    <source>
        <dbReference type="Proteomes" id="UP000054018"/>
    </source>
</evidence>
<feature type="region of interest" description="Disordered" evidence="1">
    <location>
        <begin position="33"/>
        <end position="57"/>
    </location>
</feature>
<name>A0A0C9Z768_9AGAM</name>
<reference evidence="2 3" key="1">
    <citation type="submission" date="2014-04" db="EMBL/GenBank/DDBJ databases">
        <authorList>
            <consortium name="DOE Joint Genome Institute"/>
            <person name="Kuo A."/>
            <person name="Kohler A."/>
            <person name="Costa M.D."/>
            <person name="Nagy L.G."/>
            <person name="Floudas D."/>
            <person name="Copeland A."/>
            <person name="Barry K.W."/>
            <person name="Cichocki N."/>
            <person name="Veneault-Fourrey C."/>
            <person name="LaButti K."/>
            <person name="Lindquist E.A."/>
            <person name="Lipzen A."/>
            <person name="Lundell T."/>
            <person name="Morin E."/>
            <person name="Murat C."/>
            <person name="Sun H."/>
            <person name="Tunlid A."/>
            <person name="Henrissat B."/>
            <person name="Grigoriev I.V."/>
            <person name="Hibbett D.S."/>
            <person name="Martin F."/>
            <person name="Nordberg H.P."/>
            <person name="Cantor M.N."/>
            <person name="Hua S.X."/>
        </authorList>
    </citation>
    <scope>NUCLEOTIDE SEQUENCE [LARGE SCALE GENOMIC DNA]</scope>
    <source>
        <strain evidence="2 3">441</strain>
    </source>
</reference>
<protein>
    <submittedName>
        <fullName evidence="2">Uncharacterized protein</fullName>
    </submittedName>
</protein>
<evidence type="ECO:0000256" key="1">
    <source>
        <dbReference type="SAM" id="MobiDB-lite"/>
    </source>
</evidence>